<feature type="compositionally biased region" description="Basic and acidic residues" evidence="1">
    <location>
        <begin position="189"/>
        <end position="214"/>
    </location>
</feature>
<feature type="region of interest" description="Disordered" evidence="1">
    <location>
        <begin position="51"/>
        <end position="94"/>
    </location>
</feature>
<protein>
    <submittedName>
        <fullName evidence="2">Uncharacterized protein</fullName>
    </submittedName>
</protein>
<dbReference type="Proteomes" id="UP000622610">
    <property type="component" value="Unassembled WGS sequence"/>
</dbReference>
<reference evidence="2" key="1">
    <citation type="journal article" date="2014" name="Int. J. Syst. Evol. Microbiol.">
        <title>Complete genome sequence of Corynebacterium casei LMG S-19264T (=DSM 44701T), isolated from a smear-ripened cheese.</title>
        <authorList>
            <consortium name="US DOE Joint Genome Institute (JGI-PGF)"/>
            <person name="Walter F."/>
            <person name="Albersmeier A."/>
            <person name="Kalinowski J."/>
            <person name="Ruckert C."/>
        </authorList>
    </citation>
    <scope>NUCLEOTIDE SEQUENCE</scope>
    <source>
        <strain evidence="2">CCM 8433</strain>
    </source>
</reference>
<proteinExistence type="predicted"/>
<feature type="region of interest" description="Disordered" evidence="1">
    <location>
        <begin position="187"/>
        <end position="243"/>
    </location>
</feature>
<name>A0A917JC83_9ENTE</name>
<dbReference type="AlphaFoldDB" id="A0A917JC83"/>
<accession>A0A917JC83</accession>
<comment type="caution">
    <text evidence="2">The sequence shown here is derived from an EMBL/GenBank/DDBJ whole genome shotgun (WGS) entry which is preliminary data.</text>
</comment>
<dbReference type="EMBL" id="BMDT01000001">
    <property type="protein sequence ID" value="GGI64555.1"/>
    <property type="molecule type" value="Genomic_DNA"/>
</dbReference>
<reference evidence="2" key="2">
    <citation type="submission" date="2020-09" db="EMBL/GenBank/DDBJ databases">
        <authorList>
            <person name="Sun Q."/>
            <person name="Sedlacek I."/>
        </authorList>
    </citation>
    <scope>NUCLEOTIDE SEQUENCE</scope>
    <source>
        <strain evidence="2">CCM 8433</strain>
    </source>
</reference>
<feature type="compositionally biased region" description="Basic and acidic residues" evidence="1">
    <location>
        <begin position="221"/>
        <end position="243"/>
    </location>
</feature>
<dbReference type="RefSeq" id="WP_188366406.1">
    <property type="nucleotide sequence ID" value="NZ_BMDT01000001.1"/>
</dbReference>
<evidence type="ECO:0000313" key="2">
    <source>
        <dbReference type="EMBL" id="GGI64555.1"/>
    </source>
</evidence>
<evidence type="ECO:0000313" key="3">
    <source>
        <dbReference type="Proteomes" id="UP000622610"/>
    </source>
</evidence>
<gene>
    <name evidence="2" type="ORF">GCM10011482_02090</name>
</gene>
<evidence type="ECO:0000256" key="1">
    <source>
        <dbReference type="SAM" id="MobiDB-lite"/>
    </source>
</evidence>
<organism evidence="2 3">
    <name type="scientific">Enterococcus alcedinis</name>
    <dbReference type="NCBI Taxonomy" id="1274384"/>
    <lineage>
        <taxon>Bacteria</taxon>
        <taxon>Bacillati</taxon>
        <taxon>Bacillota</taxon>
        <taxon>Bacilli</taxon>
        <taxon>Lactobacillales</taxon>
        <taxon>Enterococcaceae</taxon>
        <taxon>Enterococcus</taxon>
    </lineage>
</organism>
<sequence>MREEQEIKRKHTCFPAYSDETGVKIKREEKRTPFSSDENWILTEESETPFYSKKENNKGGLKDLRRSNRSVASKAGHSIRQKEELKRHRSNLPDYSKRVEMEVTKTGKRQFFGDAPKQASYLVKEKAAESVPSVKRQYSGRSYFVPKYIPASIIPEEQDTTITENQLLDSMEKATESYLLFDTDLTPYQERKDGDPSVRKFGTEKEIREATEKTQKKRMRLERSLEGMIEQERDDLTEGKYFK</sequence>
<keyword evidence="3" id="KW-1185">Reference proteome</keyword>
<feature type="compositionally biased region" description="Basic and acidic residues" evidence="1">
    <location>
        <begin position="52"/>
        <end position="66"/>
    </location>
</feature>